<dbReference type="Pfam" id="PF14392">
    <property type="entry name" value="zf-CCHC_4"/>
    <property type="match status" value="1"/>
</dbReference>
<feature type="domain" description="CCHC-type" evidence="2">
    <location>
        <begin position="68"/>
        <end position="81"/>
    </location>
</feature>
<keyword evidence="4" id="KW-1185">Reference proteome</keyword>
<dbReference type="InterPro" id="IPR040256">
    <property type="entry name" value="At4g02000-like"/>
</dbReference>
<dbReference type="PROSITE" id="PS50158">
    <property type="entry name" value="ZF_CCHC"/>
    <property type="match status" value="1"/>
</dbReference>
<dbReference type="InterPro" id="IPR025836">
    <property type="entry name" value="Zn_knuckle_CX2CX4HX4C"/>
</dbReference>
<evidence type="ECO:0000313" key="4">
    <source>
        <dbReference type="Proteomes" id="UP000323000"/>
    </source>
</evidence>
<name>A0A5C7IUM0_9ROSI</name>
<evidence type="ECO:0000256" key="1">
    <source>
        <dbReference type="PROSITE-ProRule" id="PRU00047"/>
    </source>
</evidence>
<organism evidence="3 4">
    <name type="scientific">Acer yangbiense</name>
    <dbReference type="NCBI Taxonomy" id="1000413"/>
    <lineage>
        <taxon>Eukaryota</taxon>
        <taxon>Viridiplantae</taxon>
        <taxon>Streptophyta</taxon>
        <taxon>Embryophyta</taxon>
        <taxon>Tracheophyta</taxon>
        <taxon>Spermatophyta</taxon>
        <taxon>Magnoliopsida</taxon>
        <taxon>eudicotyledons</taxon>
        <taxon>Gunneridae</taxon>
        <taxon>Pentapetalae</taxon>
        <taxon>rosids</taxon>
        <taxon>malvids</taxon>
        <taxon>Sapindales</taxon>
        <taxon>Sapindaceae</taxon>
        <taxon>Hippocastanoideae</taxon>
        <taxon>Acereae</taxon>
        <taxon>Acer</taxon>
    </lineage>
</organism>
<keyword evidence="1" id="KW-0479">Metal-binding</keyword>
<accession>A0A5C7IUM0</accession>
<dbReference type="GO" id="GO:0008270">
    <property type="term" value="F:zinc ion binding"/>
    <property type="evidence" value="ECO:0007669"/>
    <property type="project" value="UniProtKB-KW"/>
</dbReference>
<dbReference type="EMBL" id="VAHF01000001">
    <property type="protein sequence ID" value="TXG72788.1"/>
    <property type="molecule type" value="Genomic_DNA"/>
</dbReference>
<dbReference type="AlphaFoldDB" id="A0A5C7IUM0"/>
<protein>
    <recommendedName>
        <fullName evidence="2">CCHC-type domain-containing protein</fullName>
    </recommendedName>
</protein>
<dbReference type="PANTHER" id="PTHR31286">
    <property type="entry name" value="GLYCINE-RICH CELL WALL STRUCTURAL PROTEIN 1.8-LIKE"/>
    <property type="match status" value="1"/>
</dbReference>
<dbReference type="Proteomes" id="UP000323000">
    <property type="component" value="Chromosome 1"/>
</dbReference>
<evidence type="ECO:0000259" key="2">
    <source>
        <dbReference type="PROSITE" id="PS50158"/>
    </source>
</evidence>
<evidence type="ECO:0000313" key="3">
    <source>
        <dbReference type="EMBL" id="TXG72788.1"/>
    </source>
</evidence>
<proteinExistence type="predicted"/>
<dbReference type="OrthoDB" id="1707487at2759"/>
<dbReference type="PANTHER" id="PTHR31286:SF167">
    <property type="entry name" value="OS09G0268800 PROTEIN"/>
    <property type="match status" value="1"/>
</dbReference>
<dbReference type="InterPro" id="IPR001878">
    <property type="entry name" value="Znf_CCHC"/>
</dbReference>
<reference evidence="4" key="1">
    <citation type="journal article" date="2019" name="Gigascience">
        <title>De novo genome assembly of the endangered Acer yangbiense, a plant species with extremely small populations endemic to Yunnan Province, China.</title>
        <authorList>
            <person name="Yang J."/>
            <person name="Wariss H.M."/>
            <person name="Tao L."/>
            <person name="Zhang R."/>
            <person name="Yun Q."/>
            <person name="Hollingsworth P."/>
            <person name="Dao Z."/>
            <person name="Luo G."/>
            <person name="Guo H."/>
            <person name="Ma Y."/>
            <person name="Sun W."/>
        </authorList>
    </citation>
    <scope>NUCLEOTIDE SEQUENCE [LARGE SCALE GENOMIC DNA]</scope>
    <source>
        <strain evidence="4">cv. Malutang</strain>
    </source>
</reference>
<sequence>MGEFLVKPIGDLVDIDVGSSGECFGKYLRVKVSIDVSKLLKRFLRLDLSEGGKESLLLLRYEKLYEYCFECGVLGHFYSECLLRNDGVFRSVETEFDFGP</sequence>
<comment type="caution">
    <text evidence="3">The sequence shown here is derived from an EMBL/GenBank/DDBJ whole genome shotgun (WGS) entry which is preliminary data.</text>
</comment>
<dbReference type="GO" id="GO:0003676">
    <property type="term" value="F:nucleic acid binding"/>
    <property type="evidence" value="ECO:0007669"/>
    <property type="project" value="InterPro"/>
</dbReference>
<keyword evidence="1" id="KW-0862">Zinc</keyword>
<keyword evidence="1" id="KW-0863">Zinc-finger</keyword>
<gene>
    <name evidence="3" type="ORF">EZV62_001367</name>
</gene>